<dbReference type="EMBL" id="JASXSV010000001">
    <property type="protein sequence ID" value="MDP0587870.1"/>
    <property type="molecule type" value="Genomic_DNA"/>
</dbReference>
<dbReference type="AlphaFoldDB" id="A0AA90NRE6"/>
<gene>
    <name evidence="2" type="ORF">QS748_01115</name>
</gene>
<feature type="domain" description="PilZ" evidence="1">
    <location>
        <begin position="12"/>
        <end position="101"/>
    </location>
</feature>
<dbReference type="Proteomes" id="UP001178148">
    <property type="component" value="Unassembled WGS sequence"/>
</dbReference>
<proteinExistence type="predicted"/>
<evidence type="ECO:0000313" key="2">
    <source>
        <dbReference type="EMBL" id="MDP0587870.1"/>
    </source>
</evidence>
<dbReference type="GO" id="GO:0035438">
    <property type="term" value="F:cyclic-di-GMP binding"/>
    <property type="evidence" value="ECO:0007669"/>
    <property type="project" value="InterPro"/>
</dbReference>
<accession>A0AA90NRE6</accession>
<protein>
    <submittedName>
        <fullName evidence="2">PilZ domain-containing protein</fullName>
    </submittedName>
</protein>
<reference evidence="2 3" key="1">
    <citation type="journal article" date="2023" name="bioRxiv">
        <title>An intranuclear bacterial parasite of deep-sea mussels expresses apoptosis inhibitors acquired from its host.</title>
        <authorList>
            <person name="Gonzalez Porras M.A."/>
            <person name="Assie A."/>
            <person name="Tietjen M."/>
            <person name="Violette M."/>
            <person name="Kleiner M."/>
            <person name="Gruber-Vodicka H."/>
            <person name="Dubilier N."/>
            <person name="Leisch N."/>
        </authorList>
    </citation>
    <scope>NUCLEOTIDE SEQUENCE [LARGE SCALE GENOMIC DNA]</scope>
    <source>
        <strain evidence="2">IAP13</strain>
    </source>
</reference>
<keyword evidence="3" id="KW-1185">Reference proteome</keyword>
<comment type="caution">
    <text evidence="2">The sequence shown here is derived from an EMBL/GenBank/DDBJ whole genome shotgun (WGS) entry which is preliminary data.</text>
</comment>
<dbReference type="Gene3D" id="2.40.10.220">
    <property type="entry name" value="predicted glycosyltransferase like domains"/>
    <property type="match status" value="1"/>
</dbReference>
<evidence type="ECO:0000259" key="1">
    <source>
        <dbReference type="Pfam" id="PF07238"/>
    </source>
</evidence>
<organism evidence="2 3">
    <name type="scientific">Candidatus Endonucleibacter bathymodioli</name>
    <dbReference type="NCBI Taxonomy" id="539814"/>
    <lineage>
        <taxon>Bacteria</taxon>
        <taxon>Pseudomonadati</taxon>
        <taxon>Pseudomonadota</taxon>
        <taxon>Gammaproteobacteria</taxon>
        <taxon>Oceanospirillales</taxon>
        <taxon>Endozoicomonadaceae</taxon>
        <taxon>Candidatus Endonucleibacter</taxon>
    </lineage>
</organism>
<dbReference type="Pfam" id="PF07238">
    <property type="entry name" value="PilZ"/>
    <property type="match status" value="1"/>
</dbReference>
<evidence type="ECO:0000313" key="3">
    <source>
        <dbReference type="Proteomes" id="UP001178148"/>
    </source>
</evidence>
<name>A0AA90NRE6_9GAMM</name>
<sequence length="113" mass="12350">MVQGMAGFLSLAIKDMVSLYEAYMPYLKRGGIFIPTSKAYKLGSEVFIRLTLMDDPEVLPVPGRVVWITPKGAQGRKPEGIGVQFAEENSSVRAKIETLLAGTLESEHSTSTM</sequence>
<dbReference type="InterPro" id="IPR009875">
    <property type="entry name" value="PilZ_domain"/>
</dbReference>